<dbReference type="AlphaFoldDB" id="A0A4R6Z6S3"/>
<dbReference type="RefSeq" id="WP_133817184.1">
    <property type="nucleotide sequence ID" value="NZ_SNZH01000002.1"/>
</dbReference>
<dbReference type="EMBL" id="SNZH01000002">
    <property type="protein sequence ID" value="TDR47463.1"/>
    <property type="molecule type" value="Genomic_DNA"/>
</dbReference>
<sequence length="195" mass="22554">MTSEPAEPLARWFGRHLQAEAGPCFALVDCARHPQLHALLNHPSVRAESLFDGVEALRLERYGAWIVPFPLQGELARVWFGNAGQGWREAWGWLFQSHASLETLMRHFKKFLKVELPQGGQAYWRFYDPRVICQVLPVMRQEQHEQFVGRLLRRIYCVDPALNTFYEVWPQDSVMGNLLGERPLDIRAQYLPAVA</sequence>
<dbReference type="Proteomes" id="UP000295293">
    <property type="component" value="Unassembled WGS sequence"/>
</dbReference>
<name>A0A4R6Z6S3_9GAMM</name>
<organism evidence="2 3">
    <name type="scientific">Tahibacter aquaticus</name>
    <dbReference type="NCBI Taxonomy" id="520092"/>
    <lineage>
        <taxon>Bacteria</taxon>
        <taxon>Pseudomonadati</taxon>
        <taxon>Pseudomonadota</taxon>
        <taxon>Gammaproteobacteria</taxon>
        <taxon>Lysobacterales</taxon>
        <taxon>Rhodanobacteraceae</taxon>
        <taxon>Tahibacter</taxon>
    </lineage>
</organism>
<protein>
    <submittedName>
        <fullName evidence="2">Uncharacterized protein DUF4123</fullName>
    </submittedName>
</protein>
<evidence type="ECO:0000259" key="1">
    <source>
        <dbReference type="Pfam" id="PF13503"/>
    </source>
</evidence>
<feature type="domain" description="DUF4123" evidence="1">
    <location>
        <begin position="24"/>
        <end position="145"/>
    </location>
</feature>
<evidence type="ECO:0000313" key="2">
    <source>
        <dbReference type="EMBL" id="TDR47463.1"/>
    </source>
</evidence>
<comment type="caution">
    <text evidence="2">The sequence shown here is derived from an EMBL/GenBank/DDBJ whole genome shotgun (WGS) entry which is preliminary data.</text>
</comment>
<keyword evidence="3" id="KW-1185">Reference proteome</keyword>
<dbReference type="InterPro" id="IPR025391">
    <property type="entry name" value="DUF4123"/>
</dbReference>
<reference evidence="2 3" key="1">
    <citation type="submission" date="2019-03" db="EMBL/GenBank/DDBJ databases">
        <title>Genomic Encyclopedia of Type Strains, Phase IV (KMG-IV): sequencing the most valuable type-strain genomes for metagenomic binning, comparative biology and taxonomic classification.</title>
        <authorList>
            <person name="Goeker M."/>
        </authorList>
    </citation>
    <scope>NUCLEOTIDE SEQUENCE [LARGE SCALE GENOMIC DNA]</scope>
    <source>
        <strain evidence="2 3">DSM 21667</strain>
    </source>
</reference>
<accession>A0A4R6Z6S3</accession>
<dbReference type="Pfam" id="PF13503">
    <property type="entry name" value="DUF4123"/>
    <property type="match status" value="1"/>
</dbReference>
<gene>
    <name evidence="2" type="ORF">DFR29_102123</name>
</gene>
<dbReference type="OrthoDB" id="8657003at2"/>
<evidence type="ECO:0000313" key="3">
    <source>
        <dbReference type="Proteomes" id="UP000295293"/>
    </source>
</evidence>
<proteinExistence type="predicted"/>